<dbReference type="AlphaFoldDB" id="A0A0A9DCB4"/>
<organism evidence="1">
    <name type="scientific">Arundo donax</name>
    <name type="common">Giant reed</name>
    <name type="synonym">Donax arundinaceus</name>
    <dbReference type="NCBI Taxonomy" id="35708"/>
    <lineage>
        <taxon>Eukaryota</taxon>
        <taxon>Viridiplantae</taxon>
        <taxon>Streptophyta</taxon>
        <taxon>Embryophyta</taxon>
        <taxon>Tracheophyta</taxon>
        <taxon>Spermatophyta</taxon>
        <taxon>Magnoliopsida</taxon>
        <taxon>Liliopsida</taxon>
        <taxon>Poales</taxon>
        <taxon>Poaceae</taxon>
        <taxon>PACMAD clade</taxon>
        <taxon>Arundinoideae</taxon>
        <taxon>Arundineae</taxon>
        <taxon>Arundo</taxon>
    </lineage>
</organism>
<protein>
    <submittedName>
        <fullName evidence="1">Uncharacterized protein</fullName>
    </submittedName>
</protein>
<evidence type="ECO:0000313" key="1">
    <source>
        <dbReference type="EMBL" id="JAD86199.1"/>
    </source>
</evidence>
<proteinExistence type="predicted"/>
<reference evidence="1" key="1">
    <citation type="submission" date="2014-09" db="EMBL/GenBank/DDBJ databases">
        <authorList>
            <person name="Magalhaes I.L.F."/>
            <person name="Oliveira U."/>
            <person name="Santos F.R."/>
            <person name="Vidigal T.H.D.A."/>
            <person name="Brescovit A.D."/>
            <person name="Santos A.J."/>
        </authorList>
    </citation>
    <scope>NUCLEOTIDE SEQUENCE</scope>
    <source>
        <tissue evidence="1">Shoot tissue taken approximately 20 cm above the soil surface</tissue>
    </source>
</reference>
<dbReference type="EMBL" id="GBRH01211696">
    <property type="protein sequence ID" value="JAD86199.1"/>
    <property type="molecule type" value="Transcribed_RNA"/>
</dbReference>
<accession>A0A0A9DCB4</accession>
<sequence>MMRKSTSRNYQTRIKSKQRKNKDLNQLRLCSKLL</sequence>
<reference evidence="1" key="2">
    <citation type="journal article" date="2015" name="Data Brief">
        <title>Shoot transcriptome of the giant reed, Arundo donax.</title>
        <authorList>
            <person name="Barrero R.A."/>
            <person name="Guerrero F.D."/>
            <person name="Moolhuijzen P."/>
            <person name="Goolsby J.A."/>
            <person name="Tidwell J."/>
            <person name="Bellgard S.E."/>
            <person name="Bellgard M.I."/>
        </authorList>
    </citation>
    <scope>NUCLEOTIDE SEQUENCE</scope>
    <source>
        <tissue evidence="1">Shoot tissue taken approximately 20 cm above the soil surface</tissue>
    </source>
</reference>
<name>A0A0A9DCB4_ARUDO</name>